<dbReference type="Gene3D" id="3.40.50.720">
    <property type="entry name" value="NAD(P)-binding Rossmann-like Domain"/>
    <property type="match status" value="1"/>
</dbReference>
<evidence type="ECO:0000256" key="3">
    <source>
        <dbReference type="ARBA" id="ARBA00023002"/>
    </source>
</evidence>
<dbReference type="PANTHER" id="PTHR44196:SF1">
    <property type="entry name" value="DEHYDROGENASE_REDUCTASE SDR FAMILY MEMBER 7B"/>
    <property type="match status" value="1"/>
</dbReference>
<protein>
    <recommendedName>
        <fullName evidence="7">NAD(P)-binding protein</fullName>
    </recommendedName>
</protein>
<comment type="caution">
    <text evidence="5">The sequence shown here is derived from an EMBL/GenBank/DDBJ whole genome shotgun (WGS) entry which is preliminary data.</text>
</comment>
<organism evidence="5 6">
    <name type="scientific">Fusarium floridanum</name>
    <dbReference type="NCBI Taxonomy" id="1325733"/>
    <lineage>
        <taxon>Eukaryota</taxon>
        <taxon>Fungi</taxon>
        <taxon>Dikarya</taxon>
        <taxon>Ascomycota</taxon>
        <taxon>Pezizomycotina</taxon>
        <taxon>Sordariomycetes</taxon>
        <taxon>Hypocreomycetidae</taxon>
        <taxon>Hypocreales</taxon>
        <taxon>Nectriaceae</taxon>
        <taxon>Fusarium</taxon>
        <taxon>Fusarium solani species complex</taxon>
    </lineage>
</organism>
<dbReference type="InterPro" id="IPR002347">
    <property type="entry name" value="SDR_fam"/>
</dbReference>
<dbReference type="GO" id="GO:0016491">
    <property type="term" value="F:oxidoreductase activity"/>
    <property type="evidence" value="ECO:0007669"/>
    <property type="project" value="UniProtKB-KW"/>
</dbReference>
<dbReference type="PRINTS" id="PR00081">
    <property type="entry name" value="GDHRDH"/>
</dbReference>
<name>A0A428P851_9HYPO</name>
<evidence type="ECO:0008006" key="7">
    <source>
        <dbReference type="Google" id="ProtNLM"/>
    </source>
</evidence>
<reference evidence="5 6" key="1">
    <citation type="submission" date="2017-06" db="EMBL/GenBank/DDBJ databases">
        <title>Comparative genomic analysis of Ambrosia Fusariam Clade fungi.</title>
        <authorList>
            <person name="Stajich J.E."/>
            <person name="Carrillo J."/>
            <person name="Kijimoto T."/>
            <person name="Eskalen A."/>
            <person name="O'Donnell K."/>
            <person name="Kasson M."/>
        </authorList>
    </citation>
    <scope>NUCLEOTIDE SEQUENCE [LARGE SCALE GENOMIC DNA]</scope>
    <source>
        <strain evidence="5 6">NRRL62606</strain>
    </source>
</reference>
<comment type="function">
    <text evidence="4">Putative oxidoreductase.</text>
</comment>
<keyword evidence="6" id="KW-1185">Reference proteome</keyword>
<accession>A0A428P851</accession>
<evidence type="ECO:0000256" key="4">
    <source>
        <dbReference type="ARBA" id="ARBA00037096"/>
    </source>
</evidence>
<dbReference type="Proteomes" id="UP000287972">
    <property type="component" value="Unassembled WGS sequence"/>
</dbReference>
<evidence type="ECO:0000313" key="5">
    <source>
        <dbReference type="EMBL" id="RSL49223.1"/>
    </source>
</evidence>
<dbReference type="PANTHER" id="PTHR44196">
    <property type="entry name" value="DEHYDROGENASE/REDUCTASE SDR FAMILY MEMBER 7B"/>
    <property type="match status" value="1"/>
</dbReference>
<evidence type="ECO:0000256" key="1">
    <source>
        <dbReference type="ARBA" id="ARBA00006484"/>
    </source>
</evidence>
<dbReference type="Pfam" id="PF00106">
    <property type="entry name" value="adh_short"/>
    <property type="match status" value="1"/>
</dbReference>
<dbReference type="InterPro" id="IPR036291">
    <property type="entry name" value="NAD(P)-bd_dom_sf"/>
</dbReference>
<comment type="similarity">
    <text evidence="1">Belongs to the short-chain dehydrogenases/reductases (SDR) family.</text>
</comment>
<evidence type="ECO:0000256" key="2">
    <source>
        <dbReference type="ARBA" id="ARBA00022857"/>
    </source>
</evidence>
<sequence>MPNQFEFETLLLIGATSGIGEEMARQYHAAGKKVIISGRRIERLNRVKSELPGAEAIQMDIQALDSIPNAIGQAFDQFPSIDAIIIVAGQQNYYNFNSGQPPLVPGKGAPNTSDINSEITTNLTGPIILTREIIKYASSGPRGSKPFTLAYVTSGLAYVPVPIFPIYCASKAALHYFIVSMRAQLVDTKIRLVEIVPPYVQTELDSHHQDVVHAAMGKNTPPGQEVGDYVASVLQGMGKTDEDGKPPTLVAEGFPLIMANAWVNAFGPLAKNFGLKL</sequence>
<dbReference type="PROSITE" id="PS00061">
    <property type="entry name" value="ADH_SHORT"/>
    <property type="match status" value="1"/>
</dbReference>
<dbReference type="SUPFAM" id="SSF51735">
    <property type="entry name" value="NAD(P)-binding Rossmann-fold domains"/>
    <property type="match status" value="1"/>
</dbReference>
<dbReference type="InterPro" id="IPR020904">
    <property type="entry name" value="Sc_DH/Rdtase_CS"/>
</dbReference>
<evidence type="ECO:0000313" key="6">
    <source>
        <dbReference type="Proteomes" id="UP000287972"/>
    </source>
</evidence>
<dbReference type="GO" id="GO:0016020">
    <property type="term" value="C:membrane"/>
    <property type="evidence" value="ECO:0007669"/>
    <property type="project" value="TreeGrafter"/>
</dbReference>
<keyword evidence="2" id="KW-0521">NADP</keyword>
<dbReference type="AlphaFoldDB" id="A0A428P851"/>
<keyword evidence="3" id="KW-0560">Oxidoreductase</keyword>
<proteinExistence type="inferred from homology"/>
<gene>
    <name evidence="5" type="ORF">CEP51_015525</name>
</gene>
<dbReference type="EMBL" id="NKCL01000852">
    <property type="protein sequence ID" value="RSL49223.1"/>
    <property type="molecule type" value="Genomic_DNA"/>
</dbReference>